<dbReference type="OrthoDB" id="3552888at2759"/>
<evidence type="ECO:0000313" key="3">
    <source>
        <dbReference type="Proteomes" id="UP000000560"/>
    </source>
</evidence>
<proteinExistence type="predicted"/>
<dbReference type="OMA" id="NCHPQGG"/>
<keyword evidence="3" id="KW-1185">Reference proteome</keyword>
<accession>C8VKP6</accession>
<dbReference type="EMBL" id="BN001307">
    <property type="protein sequence ID" value="CBF84386.1"/>
    <property type="molecule type" value="Genomic_DNA"/>
</dbReference>
<protein>
    <submittedName>
        <fullName evidence="2">Uncharacterized protein</fullName>
    </submittedName>
</protein>
<dbReference type="InParanoid" id="Q5ARM8"/>
<feature type="signal peptide" evidence="1">
    <location>
        <begin position="1"/>
        <end position="19"/>
    </location>
</feature>
<organism evidence="2 3">
    <name type="scientific">Emericella nidulans (strain FGSC A4 / ATCC 38163 / CBS 112.46 / NRRL 194 / M139)</name>
    <name type="common">Aspergillus nidulans</name>
    <dbReference type="NCBI Taxonomy" id="227321"/>
    <lineage>
        <taxon>Eukaryota</taxon>
        <taxon>Fungi</taxon>
        <taxon>Dikarya</taxon>
        <taxon>Ascomycota</taxon>
        <taxon>Pezizomycotina</taxon>
        <taxon>Eurotiomycetes</taxon>
        <taxon>Eurotiomycetidae</taxon>
        <taxon>Eurotiales</taxon>
        <taxon>Aspergillaceae</taxon>
        <taxon>Aspergillus</taxon>
        <taxon>Aspergillus subgen. Nidulantes</taxon>
    </lineage>
</organism>
<dbReference type="PANTHER" id="PTHR35605">
    <property type="entry name" value="ECP2 EFFECTOR PROTEIN DOMAIN-CONTAINING PROTEIN-RELATED"/>
    <property type="match status" value="1"/>
</dbReference>
<dbReference type="Proteomes" id="UP000000560">
    <property type="component" value="Chromosome VII"/>
</dbReference>
<dbReference type="KEGG" id="ani:ANIA_09052"/>
<name>Q5ARM8_EMENI</name>
<accession>Q5ARM8</accession>
<feature type="chain" id="PRO_5010306784" evidence="1">
    <location>
        <begin position="20"/>
        <end position="198"/>
    </location>
</feature>
<sequence>MRTIYITALIAFLALEAFGYPTDTDAVTEPAFPGYEDGTTTFQVVPYPDADKITLSGTMQEVHAKILEINPIYEEDWKNVNNTYSKPEPRSDKPPLLNCDGRNGYAKIDKINDGISYLRKFKLPPGLEGNTCQMVSCSYDSAISWCNALPTLRVLPSFDNIADGAQVILNWCQVDWDNVGGVLGHPDSWRVFVDKEKC</sequence>
<dbReference type="HOGENOM" id="CLU_089018_0_0_1"/>
<dbReference type="eggNOG" id="ENOG502SVW0">
    <property type="taxonomic scope" value="Eukaryota"/>
</dbReference>
<reference evidence="3" key="2">
    <citation type="journal article" date="2009" name="Fungal Genet. Biol.">
        <title>The 2008 update of the Aspergillus nidulans genome annotation: a community effort.</title>
        <authorList>
            <person name="Wortman J.R."/>
            <person name="Gilsenan J.M."/>
            <person name="Joardar V."/>
            <person name="Deegan J."/>
            <person name="Clutterbuck J."/>
            <person name="Andersen M.R."/>
            <person name="Archer D."/>
            <person name="Bencina M."/>
            <person name="Braus G."/>
            <person name="Coutinho P."/>
            <person name="von Dohren H."/>
            <person name="Doonan J."/>
            <person name="Driessen A.J."/>
            <person name="Durek P."/>
            <person name="Espeso E."/>
            <person name="Fekete E."/>
            <person name="Flipphi M."/>
            <person name="Estrada C.G."/>
            <person name="Geysens S."/>
            <person name="Goldman G."/>
            <person name="de Groot P.W."/>
            <person name="Hansen K."/>
            <person name="Harris S.D."/>
            <person name="Heinekamp T."/>
            <person name="Helmstaedt K."/>
            <person name="Henrissat B."/>
            <person name="Hofmann G."/>
            <person name="Homan T."/>
            <person name="Horio T."/>
            <person name="Horiuchi H."/>
            <person name="James S."/>
            <person name="Jones M."/>
            <person name="Karaffa L."/>
            <person name="Karanyi Z."/>
            <person name="Kato M."/>
            <person name="Keller N."/>
            <person name="Kelly D.E."/>
            <person name="Kiel J.A."/>
            <person name="Kim J.M."/>
            <person name="van der Klei I.J."/>
            <person name="Klis F.M."/>
            <person name="Kovalchuk A."/>
            <person name="Krasevec N."/>
            <person name="Kubicek C.P."/>
            <person name="Liu B."/>
            <person name="Maccabe A."/>
            <person name="Meyer V."/>
            <person name="Mirabito P."/>
            <person name="Miskei M."/>
            <person name="Mos M."/>
            <person name="Mullins J."/>
            <person name="Nelson D.R."/>
            <person name="Nielsen J."/>
            <person name="Oakley B.R."/>
            <person name="Osmani S.A."/>
            <person name="Pakula T."/>
            <person name="Paszewski A."/>
            <person name="Paulsen I."/>
            <person name="Pilsyk S."/>
            <person name="Pocsi I."/>
            <person name="Punt P.J."/>
            <person name="Ram A.F."/>
            <person name="Ren Q."/>
            <person name="Robellet X."/>
            <person name="Robson G."/>
            <person name="Seiboth B."/>
            <person name="van Solingen P."/>
            <person name="Specht T."/>
            <person name="Sun J."/>
            <person name="Taheri-Talesh N."/>
            <person name="Takeshita N."/>
            <person name="Ussery D."/>
            <person name="vanKuyk P.A."/>
            <person name="Visser H."/>
            <person name="van de Vondervoort P.J."/>
            <person name="de Vries R.P."/>
            <person name="Walton J."/>
            <person name="Xiang X."/>
            <person name="Xiong Y."/>
            <person name="Zeng A.P."/>
            <person name="Brandt B.W."/>
            <person name="Cornell M.J."/>
            <person name="van den Hondel C.A."/>
            <person name="Visser J."/>
            <person name="Oliver S.G."/>
            <person name="Turner G."/>
        </authorList>
    </citation>
    <scope>GENOME REANNOTATION</scope>
    <source>
        <strain evidence="3">FGSC A4 / ATCC 38163 / CBS 112.46 / NRRL 194 / M139</strain>
    </source>
</reference>
<gene>
    <name evidence="2" type="ORF">ANIA_09052</name>
</gene>
<dbReference type="STRING" id="227321.Q5ARM8"/>
<reference evidence="3" key="1">
    <citation type="journal article" date="2005" name="Nature">
        <title>Sequencing of Aspergillus nidulans and comparative analysis with A. fumigatus and A. oryzae.</title>
        <authorList>
            <person name="Galagan J.E."/>
            <person name="Calvo S.E."/>
            <person name="Cuomo C."/>
            <person name="Ma L.J."/>
            <person name="Wortman J.R."/>
            <person name="Batzoglou S."/>
            <person name="Lee S.I."/>
            <person name="Basturkmen M."/>
            <person name="Spevak C.C."/>
            <person name="Clutterbuck J."/>
            <person name="Kapitonov V."/>
            <person name="Jurka J."/>
            <person name="Scazzocchio C."/>
            <person name="Farman M."/>
            <person name="Butler J."/>
            <person name="Purcell S."/>
            <person name="Harris S."/>
            <person name="Braus G.H."/>
            <person name="Draht O."/>
            <person name="Busch S."/>
            <person name="D'Enfert C."/>
            <person name="Bouchier C."/>
            <person name="Goldman G.H."/>
            <person name="Bell-Pedersen D."/>
            <person name="Griffiths-Jones S."/>
            <person name="Doonan J.H."/>
            <person name="Yu J."/>
            <person name="Vienken K."/>
            <person name="Pain A."/>
            <person name="Freitag M."/>
            <person name="Selker E.U."/>
            <person name="Archer D.B."/>
            <person name="Penalva M.A."/>
            <person name="Oakley B.R."/>
            <person name="Momany M."/>
            <person name="Tanaka T."/>
            <person name="Kumagai T."/>
            <person name="Asai K."/>
            <person name="Machida M."/>
            <person name="Nierman W.C."/>
            <person name="Denning D.W."/>
            <person name="Caddick M."/>
            <person name="Hynes M."/>
            <person name="Paoletti M."/>
            <person name="Fischer R."/>
            <person name="Miller B."/>
            <person name="Dyer P."/>
            <person name="Sachs M.S."/>
            <person name="Osmani S.A."/>
            <person name="Birren B.W."/>
        </authorList>
    </citation>
    <scope>NUCLEOTIDE SEQUENCE [LARGE SCALE GENOMIC DNA]</scope>
    <source>
        <strain evidence="3">FGSC A4 / ATCC 38163 / CBS 112.46 / NRRL 194 / M139</strain>
    </source>
</reference>
<evidence type="ECO:0000256" key="1">
    <source>
        <dbReference type="SAM" id="SignalP"/>
    </source>
</evidence>
<dbReference type="AlphaFoldDB" id="Q5ARM8"/>
<dbReference type="RefSeq" id="XP_682321.1">
    <property type="nucleotide sequence ID" value="XM_677229.1"/>
</dbReference>
<dbReference type="PANTHER" id="PTHR35605:SF1">
    <property type="entry name" value="ECP2 EFFECTOR PROTEIN DOMAIN-CONTAINING PROTEIN-RELATED"/>
    <property type="match status" value="1"/>
</dbReference>
<evidence type="ECO:0000313" key="2">
    <source>
        <dbReference type="EMBL" id="CBF84386.1"/>
    </source>
</evidence>
<dbReference type="GeneID" id="2868173"/>
<dbReference type="VEuPathDB" id="FungiDB:AN9052"/>
<keyword evidence="1" id="KW-0732">Signal</keyword>